<dbReference type="Pfam" id="PF12710">
    <property type="entry name" value="HAD"/>
    <property type="match status" value="1"/>
</dbReference>
<dbReference type="NCBIfam" id="TIGR01488">
    <property type="entry name" value="HAD-SF-IB"/>
    <property type="match status" value="1"/>
</dbReference>
<accession>A0ABY6J835</accession>
<evidence type="ECO:0000256" key="2">
    <source>
        <dbReference type="ARBA" id="ARBA00005135"/>
    </source>
</evidence>
<keyword evidence="4" id="KW-0028">Amino-acid biosynthesis</keyword>
<keyword evidence="6" id="KW-0378">Hydrolase</keyword>
<evidence type="ECO:0000256" key="6">
    <source>
        <dbReference type="ARBA" id="ARBA00022801"/>
    </source>
</evidence>
<reference evidence="12" key="1">
    <citation type="submission" date="2022-10" db="EMBL/GenBank/DDBJ databases">
        <title>Chitinophaga sp. nov., isolated from soil.</title>
        <authorList>
            <person name="Jeon C.O."/>
        </authorList>
    </citation>
    <scope>NUCLEOTIDE SEQUENCE</scope>
    <source>
        <strain evidence="12">R8</strain>
    </source>
</reference>
<dbReference type="Pfam" id="PF22629">
    <property type="entry name" value="ACT_AHAS_ss"/>
    <property type="match status" value="1"/>
</dbReference>
<sequence>MDFFVIDFDSTFTQVEALDELARISLENNPDREAIYKQIEDFTNLAMEGKLSFSESLEGRVKLLQANRTHLEQLVKHLKGKVSPSFARNTIFFRNHQEGVLIVSGGFKEFITPVVTEYHIKPENIYANTFVFDEAGNIIGYDRNNPLSKEGGKVILLKELALPGDVYGIGDGYSDFQLKESGLVKKFFAFTENIARKSVVEKADYITPSLDEFLYINNLPRAMSYPKHRINCLVIGKVDARVAERFRAEGYNVIERAHVDEVTIASAGILLCGEGVAVPLEQATRLKAIGLFGQAASPDFAVAACEKGIIVFDQTAGDVAEKVVFFMNEGSTSGSCNFTGFHPPRTENAHRLVHIHRNAPGVMAKIEAVFARHEINIVAQFMVSNRQIGYVITDIDTGYKPGLLKELREGVDTVRLRLIY</sequence>
<dbReference type="PROSITE" id="PS51671">
    <property type="entry name" value="ACT"/>
    <property type="match status" value="1"/>
</dbReference>
<evidence type="ECO:0000256" key="1">
    <source>
        <dbReference type="ARBA" id="ARBA00001946"/>
    </source>
</evidence>
<dbReference type="RefSeq" id="WP_264283217.1">
    <property type="nucleotide sequence ID" value="NZ_CP107006.1"/>
</dbReference>
<evidence type="ECO:0000259" key="11">
    <source>
        <dbReference type="PROSITE" id="PS51671"/>
    </source>
</evidence>
<dbReference type="InterPro" id="IPR054480">
    <property type="entry name" value="AHAS_small-like_ACT"/>
</dbReference>
<evidence type="ECO:0000256" key="7">
    <source>
        <dbReference type="ARBA" id="ARBA00022842"/>
    </source>
</evidence>
<gene>
    <name evidence="12" type="ORF">MKQ68_10305</name>
</gene>
<proteinExistence type="predicted"/>
<evidence type="ECO:0000313" key="12">
    <source>
        <dbReference type="EMBL" id="UYQ95491.1"/>
    </source>
</evidence>
<protein>
    <recommendedName>
        <fullName evidence="3">phosphoserine phosphatase</fullName>
        <ecNumber evidence="3">3.1.3.3</ecNumber>
    </recommendedName>
</protein>
<keyword evidence="13" id="KW-1185">Reference proteome</keyword>
<keyword evidence="7" id="KW-0460">Magnesium</keyword>
<dbReference type="EC" id="3.1.3.3" evidence="3"/>
<dbReference type="Gene3D" id="3.30.70.260">
    <property type="match status" value="1"/>
</dbReference>
<evidence type="ECO:0000256" key="10">
    <source>
        <dbReference type="ARBA" id="ARBA00048523"/>
    </source>
</evidence>
<feature type="domain" description="ACT" evidence="11">
    <location>
        <begin position="351"/>
        <end position="420"/>
    </location>
</feature>
<dbReference type="Gene3D" id="3.40.50.1000">
    <property type="entry name" value="HAD superfamily/HAD-like"/>
    <property type="match status" value="1"/>
</dbReference>
<evidence type="ECO:0000256" key="5">
    <source>
        <dbReference type="ARBA" id="ARBA00022723"/>
    </source>
</evidence>
<evidence type="ECO:0000256" key="9">
    <source>
        <dbReference type="ARBA" id="ARBA00048138"/>
    </source>
</evidence>
<dbReference type="InterPro" id="IPR045865">
    <property type="entry name" value="ACT-like_dom_sf"/>
</dbReference>
<dbReference type="Proteomes" id="UP001162741">
    <property type="component" value="Chromosome"/>
</dbReference>
<keyword evidence="8" id="KW-0718">Serine biosynthesis</keyword>
<dbReference type="SUPFAM" id="SSF55021">
    <property type="entry name" value="ACT-like"/>
    <property type="match status" value="1"/>
</dbReference>
<dbReference type="InterPro" id="IPR036412">
    <property type="entry name" value="HAD-like_sf"/>
</dbReference>
<comment type="cofactor">
    <cofactor evidence="1">
        <name>Mg(2+)</name>
        <dbReference type="ChEBI" id="CHEBI:18420"/>
    </cofactor>
</comment>
<dbReference type="PANTHER" id="PTHR43344:SF2">
    <property type="entry name" value="PHOSPHOSERINE PHOSPHATASE"/>
    <property type="match status" value="1"/>
</dbReference>
<dbReference type="InterPro" id="IPR023214">
    <property type="entry name" value="HAD_sf"/>
</dbReference>
<comment type="pathway">
    <text evidence="2">Amino-acid biosynthesis; L-serine biosynthesis; L-serine from 3-phospho-D-glycerate: step 3/3.</text>
</comment>
<dbReference type="Gene3D" id="1.10.150.210">
    <property type="entry name" value="Phosphoserine phosphatase, domain 2"/>
    <property type="match status" value="1"/>
</dbReference>
<dbReference type="InterPro" id="IPR050582">
    <property type="entry name" value="HAD-like_SerB"/>
</dbReference>
<dbReference type="CDD" id="cd04901">
    <property type="entry name" value="ACT_3PGDH"/>
    <property type="match status" value="1"/>
</dbReference>
<evidence type="ECO:0000256" key="3">
    <source>
        <dbReference type="ARBA" id="ARBA00012640"/>
    </source>
</evidence>
<dbReference type="SUPFAM" id="SSF56784">
    <property type="entry name" value="HAD-like"/>
    <property type="match status" value="1"/>
</dbReference>
<dbReference type="PANTHER" id="PTHR43344">
    <property type="entry name" value="PHOSPHOSERINE PHOSPHATASE"/>
    <property type="match status" value="1"/>
</dbReference>
<keyword evidence="5" id="KW-0479">Metal-binding</keyword>
<evidence type="ECO:0000256" key="8">
    <source>
        <dbReference type="ARBA" id="ARBA00023299"/>
    </source>
</evidence>
<comment type="catalytic activity">
    <reaction evidence="10">
        <text>O-phospho-D-serine + H2O = D-serine + phosphate</text>
        <dbReference type="Rhea" id="RHEA:24873"/>
        <dbReference type="ChEBI" id="CHEBI:15377"/>
        <dbReference type="ChEBI" id="CHEBI:35247"/>
        <dbReference type="ChEBI" id="CHEBI:43474"/>
        <dbReference type="ChEBI" id="CHEBI:58680"/>
        <dbReference type="EC" id="3.1.3.3"/>
    </reaction>
</comment>
<evidence type="ECO:0000313" key="13">
    <source>
        <dbReference type="Proteomes" id="UP001162741"/>
    </source>
</evidence>
<comment type="catalytic activity">
    <reaction evidence="9">
        <text>O-phospho-L-serine + H2O = L-serine + phosphate</text>
        <dbReference type="Rhea" id="RHEA:21208"/>
        <dbReference type="ChEBI" id="CHEBI:15377"/>
        <dbReference type="ChEBI" id="CHEBI:33384"/>
        <dbReference type="ChEBI" id="CHEBI:43474"/>
        <dbReference type="ChEBI" id="CHEBI:57524"/>
        <dbReference type="EC" id="3.1.3.3"/>
    </reaction>
</comment>
<organism evidence="12 13">
    <name type="scientific">Chitinophaga horti</name>
    <dbReference type="NCBI Taxonomy" id="2920382"/>
    <lineage>
        <taxon>Bacteria</taxon>
        <taxon>Pseudomonadati</taxon>
        <taxon>Bacteroidota</taxon>
        <taxon>Chitinophagia</taxon>
        <taxon>Chitinophagales</taxon>
        <taxon>Chitinophagaceae</taxon>
        <taxon>Chitinophaga</taxon>
    </lineage>
</organism>
<name>A0ABY6J835_9BACT</name>
<dbReference type="InterPro" id="IPR002912">
    <property type="entry name" value="ACT_dom"/>
</dbReference>
<dbReference type="EMBL" id="CP107006">
    <property type="protein sequence ID" value="UYQ95491.1"/>
    <property type="molecule type" value="Genomic_DNA"/>
</dbReference>
<evidence type="ECO:0000256" key="4">
    <source>
        <dbReference type="ARBA" id="ARBA00022605"/>
    </source>
</evidence>